<keyword evidence="2" id="KW-1133">Transmembrane helix</keyword>
<dbReference type="RefSeq" id="WP_006002524.1">
    <property type="nucleotide sequence ID" value="NZ_AAEW02000022.1"/>
</dbReference>
<evidence type="ECO:0000256" key="1">
    <source>
        <dbReference type="ARBA" id="ARBA00022729"/>
    </source>
</evidence>
<organism evidence="4 5">
    <name type="scientific">Desulfuromonas acetoxidans (strain DSM 684 / 11070)</name>
    <dbReference type="NCBI Taxonomy" id="281689"/>
    <lineage>
        <taxon>Bacteria</taxon>
        <taxon>Pseudomonadati</taxon>
        <taxon>Thermodesulfobacteriota</taxon>
        <taxon>Desulfuromonadia</taxon>
        <taxon>Desulfuromonadales</taxon>
        <taxon>Desulfuromonadaceae</taxon>
        <taxon>Desulfuromonas</taxon>
    </lineage>
</organism>
<feature type="transmembrane region" description="Helical" evidence="2">
    <location>
        <begin position="504"/>
        <end position="529"/>
    </location>
</feature>
<protein>
    <submittedName>
        <fullName evidence="4">Cytochrome c family protein</fullName>
    </submittedName>
</protein>
<dbReference type="AlphaFoldDB" id="Q1JWD4"/>
<feature type="signal peptide" evidence="3">
    <location>
        <begin position="1"/>
        <end position="28"/>
    </location>
</feature>
<dbReference type="PANTHER" id="PTHR35038">
    <property type="entry name" value="DISSIMILATORY SULFITE REDUCTASE SIRA"/>
    <property type="match status" value="1"/>
</dbReference>
<evidence type="ECO:0000313" key="4">
    <source>
        <dbReference type="EMBL" id="EAT14549.1"/>
    </source>
</evidence>
<dbReference type="Gene3D" id="3.90.10.10">
    <property type="entry name" value="Cytochrome C3"/>
    <property type="match status" value="1"/>
</dbReference>
<evidence type="ECO:0000256" key="2">
    <source>
        <dbReference type="SAM" id="Phobius"/>
    </source>
</evidence>
<name>Q1JWD4_DESA6</name>
<keyword evidence="2" id="KW-0812">Transmembrane</keyword>
<accession>Q1JWD4</accession>
<comment type="caution">
    <text evidence="4">The sequence shown here is derived from an EMBL/GenBank/DDBJ whole genome shotgun (WGS) entry which is preliminary data.</text>
</comment>
<evidence type="ECO:0000256" key="3">
    <source>
        <dbReference type="SAM" id="SignalP"/>
    </source>
</evidence>
<feature type="transmembrane region" description="Helical" evidence="2">
    <location>
        <begin position="289"/>
        <end position="312"/>
    </location>
</feature>
<sequence>MEKRVSRWVSLGLIAAVLLLFGAQSALADMETCLECHDDVVTASDFMASVHGQQEFECLDCHEVDDLTAHVDEGVLPGPVNCANCHDSIAEEHAGSVHAQNEVGCADCHDGIHTLEEAPAGKQSIVNGCNNCHEMEGYAESTHGKAIAEGNEDGASCADCHGLHAITGLSTCDVKVARSFGTDACITCHGDEEMMERNEVYGGAVHTYLASYHGKSYRLGYPELTATCADCHGSHDIYPEDNPAATINLENRADTCGKCHEGSSRLFSQFYSHGDHADFDNYPVLAVTFWAMTTLLVGTFSVFWLHSILWMIRGIAENKEKKAALAAGKAHIEIPDGHRVYKRFQNYHIFMHLLVIISFLILALTGLPLKFSSQHWAQVMMDFYGGTANAAFGHRIGACITFVYFGMAIVLSIHFLFIRKDIPGMWLQRLFGPDSLMPNLRDIKDVTGMVRWFLWKGPKPTFERWNYWEKFDFIAVFWGMFAIGGSGLMLWFPEFFGMFLPGWVFNVATIVHSDEALLATGFIFSVHFFNTHLRPEKFPMDFVIFNGEMHKEEFVEERGDQWKRYEEMGITEQFFKEKPSSPLYGLILRIFGFTAVAIGVVLLVLMVVSILGGSH</sequence>
<keyword evidence="2" id="KW-0472">Membrane</keyword>
<dbReference type="Gene3D" id="1.10.780.10">
    <property type="entry name" value="Hydroxylamine Oxidoreductase, Chain A, domain 1"/>
    <property type="match status" value="1"/>
</dbReference>
<dbReference type="Proteomes" id="UP000005695">
    <property type="component" value="Unassembled WGS sequence"/>
</dbReference>
<dbReference type="EMBL" id="AAEW02000022">
    <property type="protein sequence ID" value="EAT14549.1"/>
    <property type="molecule type" value="Genomic_DNA"/>
</dbReference>
<evidence type="ECO:0000313" key="5">
    <source>
        <dbReference type="Proteomes" id="UP000005695"/>
    </source>
</evidence>
<keyword evidence="5" id="KW-1185">Reference proteome</keyword>
<keyword evidence="1 3" id="KW-0732">Signal</keyword>
<reference evidence="4" key="1">
    <citation type="submission" date="2006-05" db="EMBL/GenBank/DDBJ databases">
        <title>Annotation of the draft genome assembly of Desulfuromonas acetoxidans DSM 684.</title>
        <authorList>
            <consortium name="US DOE Joint Genome Institute (JGI-ORNL)"/>
            <person name="Larimer F."/>
            <person name="Land M."/>
            <person name="Hauser L."/>
        </authorList>
    </citation>
    <scope>NUCLEOTIDE SEQUENCE [LARGE SCALE GENOMIC DNA]</scope>
    <source>
        <strain evidence="4">DSM 684</strain>
    </source>
</reference>
<feature type="chain" id="PRO_5004192645" evidence="3">
    <location>
        <begin position="29"/>
        <end position="615"/>
    </location>
</feature>
<feature type="transmembrane region" description="Helical" evidence="2">
    <location>
        <begin position="349"/>
        <end position="371"/>
    </location>
</feature>
<dbReference type="OrthoDB" id="9814800at2"/>
<gene>
    <name evidence="4" type="ORF">Dace_0348</name>
</gene>
<feature type="transmembrane region" description="Helical" evidence="2">
    <location>
        <begin position="391"/>
        <end position="418"/>
    </location>
</feature>
<reference evidence="4" key="2">
    <citation type="submission" date="2006-05" db="EMBL/GenBank/DDBJ databases">
        <title>Sequencing of the draft genome and assembly of Desulfuromonas acetoxidans DSM 684.</title>
        <authorList>
            <consortium name="US DOE Joint Genome Institute (JGI-PGF)"/>
            <person name="Copeland A."/>
            <person name="Lucas S."/>
            <person name="Lapidus A."/>
            <person name="Barry K."/>
            <person name="Detter J.C."/>
            <person name="Glavina del Rio T."/>
            <person name="Hammon N."/>
            <person name="Israni S."/>
            <person name="Dalin E."/>
            <person name="Tice H."/>
            <person name="Bruce D."/>
            <person name="Pitluck S."/>
            <person name="Richardson P."/>
        </authorList>
    </citation>
    <scope>NUCLEOTIDE SEQUENCE [LARGE SCALE GENOMIC DNA]</scope>
    <source>
        <strain evidence="4">DSM 684</strain>
    </source>
</reference>
<dbReference type="GO" id="GO:0016491">
    <property type="term" value="F:oxidoreductase activity"/>
    <property type="evidence" value="ECO:0007669"/>
    <property type="project" value="TreeGrafter"/>
</dbReference>
<proteinExistence type="predicted"/>
<dbReference type="Gene3D" id="1.20.950.20">
    <property type="entry name" value="Transmembrane di-heme cytochromes, Chain C"/>
    <property type="match status" value="1"/>
</dbReference>
<dbReference type="PANTHER" id="PTHR35038:SF8">
    <property type="entry name" value="C-TYPE POLYHEME CYTOCHROME OMCC"/>
    <property type="match status" value="1"/>
</dbReference>
<dbReference type="SUPFAM" id="SSF48695">
    <property type="entry name" value="Multiheme cytochromes"/>
    <property type="match status" value="1"/>
</dbReference>
<dbReference type="CDD" id="cd08168">
    <property type="entry name" value="Cytochrom_C3"/>
    <property type="match status" value="1"/>
</dbReference>
<dbReference type="InterPro" id="IPR036280">
    <property type="entry name" value="Multihaem_cyt_sf"/>
</dbReference>
<dbReference type="InterPro" id="IPR051829">
    <property type="entry name" value="Multiheme_Cytochr_ET"/>
</dbReference>
<feature type="transmembrane region" description="Helical" evidence="2">
    <location>
        <begin position="473"/>
        <end position="492"/>
    </location>
</feature>
<feature type="transmembrane region" description="Helical" evidence="2">
    <location>
        <begin position="586"/>
        <end position="611"/>
    </location>
</feature>